<evidence type="ECO:0000313" key="2">
    <source>
        <dbReference type="EMBL" id="EIJ41458.1"/>
    </source>
</evidence>
<dbReference type="OrthoDB" id="5442820at2"/>
<feature type="signal peptide" evidence="1">
    <location>
        <begin position="1"/>
        <end position="29"/>
    </location>
</feature>
<dbReference type="EMBL" id="JH600070">
    <property type="protein sequence ID" value="EIJ41458.1"/>
    <property type="molecule type" value="Genomic_DNA"/>
</dbReference>
<proteinExistence type="predicted"/>
<sequence>MRYNVMGLQSVIRLGFSLNLILWGNQAIAVTPQQTDSTDEIVNGLLSSFALPFDELLKAKHESEWVNLLDGFSGSIGLDIPLKKSKPAKHYVQGVASQGENNRYSVTMPVFIRYVPLSYWFINFNTLLYLDKNLQAPWNPDFTYSFGYDDWHPYTLSLTYENYGGNRFHPDRALGEEHTHYLEGTYRLGWKFPLAQVIAEPLLIETEKTVNCQLSFNLTPRYIEATEGKRLNHKKSVVLGCRYPIIQEWALNLNLFWYPEPEQQQPWDPDYTYSLTFPQKLLGDFTLQYSNYAGSRYPWREQQDAAGFEDGSFSLSWSLAW</sequence>
<gene>
    <name evidence="2" type="ORF">BegalDRAFT_0540</name>
</gene>
<dbReference type="STRING" id="395493.BegalDRAFT_0540"/>
<dbReference type="AlphaFoldDB" id="I3CCW5"/>
<evidence type="ECO:0000256" key="1">
    <source>
        <dbReference type="SAM" id="SignalP"/>
    </source>
</evidence>
<dbReference type="HOGENOM" id="CLU_833923_0_0_6"/>
<dbReference type="eggNOG" id="ENOG502Z8U7">
    <property type="taxonomic scope" value="Bacteria"/>
</dbReference>
<protein>
    <submittedName>
        <fullName evidence="2">Uncharacterized protein</fullName>
    </submittedName>
</protein>
<evidence type="ECO:0000313" key="3">
    <source>
        <dbReference type="Proteomes" id="UP000005744"/>
    </source>
</evidence>
<name>I3CCW5_9GAMM</name>
<keyword evidence="3" id="KW-1185">Reference proteome</keyword>
<accession>I3CCW5</accession>
<organism evidence="2 3">
    <name type="scientific">Beggiatoa alba B18LD</name>
    <dbReference type="NCBI Taxonomy" id="395493"/>
    <lineage>
        <taxon>Bacteria</taxon>
        <taxon>Pseudomonadati</taxon>
        <taxon>Pseudomonadota</taxon>
        <taxon>Gammaproteobacteria</taxon>
        <taxon>Thiotrichales</taxon>
        <taxon>Thiotrichaceae</taxon>
        <taxon>Beggiatoa</taxon>
    </lineage>
</organism>
<keyword evidence="1" id="KW-0732">Signal</keyword>
<reference evidence="2 3" key="1">
    <citation type="submission" date="2011-11" db="EMBL/GenBank/DDBJ databases">
        <title>Improved High-Quality Draft sequence of Beggiatoa alba B18lD.</title>
        <authorList>
            <consortium name="US DOE Joint Genome Institute"/>
            <person name="Lucas S."/>
            <person name="Han J."/>
            <person name="Lapidus A."/>
            <person name="Cheng J.-F."/>
            <person name="Goodwin L."/>
            <person name="Pitluck S."/>
            <person name="Peters L."/>
            <person name="Mikhailova N."/>
            <person name="Held B."/>
            <person name="Detter J.C."/>
            <person name="Han C."/>
            <person name="Tapia R."/>
            <person name="Land M."/>
            <person name="Hauser L."/>
            <person name="Kyrpides N."/>
            <person name="Ivanova N."/>
            <person name="Pagani I."/>
            <person name="Samuel K."/>
            <person name="Teske A."/>
            <person name="Mueller J."/>
            <person name="Woyke T."/>
        </authorList>
    </citation>
    <scope>NUCLEOTIDE SEQUENCE [LARGE SCALE GENOMIC DNA]</scope>
    <source>
        <strain evidence="2 3">B18LD</strain>
    </source>
</reference>
<dbReference type="Proteomes" id="UP000005744">
    <property type="component" value="Unassembled WGS sequence"/>
</dbReference>
<dbReference type="RefSeq" id="WP_002683424.1">
    <property type="nucleotide sequence ID" value="NZ_JH600070.1"/>
</dbReference>
<feature type="chain" id="PRO_5003668755" evidence="1">
    <location>
        <begin position="30"/>
        <end position="321"/>
    </location>
</feature>